<dbReference type="InterPro" id="IPR019734">
    <property type="entry name" value="TPR_rpt"/>
</dbReference>
<feature type="region of interest" description="Disordered" evidence="9">
    <location>
        <begin position="489"/>
        <end position="508"/>
    </location>
</feature>
<evidence type="ECO:0000313" key="12">
    <source>
        <dbReference type="Proteomes" id="UP000078113"/>
    </source>
</evidence>
<feature type="compositionally biased region" description="Low complexity" evidence="9">
    <location>
        <begin position="1117"/>
        <end position="1128"/>
    </location>
</feature>
<evidence type="ECO:0000256" key="6">
    <source>
        <dbReference type="ARBA" id="ARBA00022737"/>
    </source>
</evidence>
<feature type="compositionally biased region" description="Low complexity" evidence="9">
    <location>
        <begin position="930"/>
        <end position="941"/>
    </location>
</feature>
<feature type="region of interest" description="Disordered" evidence="9">
    <location>
        <begin position="1288"/>
        <end position="1313"/>
    </location>
</feature>
<feature type="region of interest" description="Disordered" evidence="9">
    <location>
        <begin position="1117"/>
        <end position="1140"/>
    </location>
</feature>
<dbReference type="Pfam" id="PF13431">
    <property type="entry name" value="TPR_17"/>
    <property type="match status" value="1"/>
</dbReference>
<feature type="region of interest" description="Disordered" evidence="9">
    <location>
        <begin position="31"/>
        <end position="83"/>
    </location>
</feature>
<comment type="similarity">
    <text evidence="2">Belongs to the glycosyltransferase 41 family. O-GlcNAc transferase subfamily.</text>
</comment>
<accession>A0A8X7NG44</accession>
<feature type="region of interest" description="Disordered" evidence="9">
    <location>
        <begin position="1243"/>
        <end position="1264"/>
    </location>
</feature>
<feature type="region of interest" description="Disordered" evidence="9">
    <location>
        <begin position="521"/>
        <end position="581"/>
    </location>
</feature>
<evidence type="ECO:0000256" key="1">
    <source>
        <dbReference type="ARBA" id="ARBA00004922"/>
    </source>
</evidence>
<dbReference type="Pfam" id="PF13844">
    <property type="entry name" value="Glyco_transf_41"/>
    <property type="match status" value="2"/>
</dbReference>
<keyword evidence="12" id="KW-1185">Reference proteome</keyword>
<keyword evidence="5" id="KW-0808">Transferase</keyword>
<dbReference type="GO" id="GO:0006493">
    <property type="term" value="P:protein O-linked glycosylation"/>
    <property type="evidence" value="ECO:0007669"/>
    <property type="project" value="TreeGrafter"/>
</dbReference>
<reference evidence="11" key="1">
    <citation type="submission" date="2016-04" db="EMBL/GenBank/DDBJ databases">
        <authorList>
            <person name="Nguyen H.D."/>
            <person name="Samba Siva P."/>
            <person name="Cullis J."/>
            <person name="Levesque C.A."/>
            <person name="Hambleton S."/>
        </authorList>
    </citation>
    <scope>NUCLEOTIDE SEQUENCE</scope>
    <source>
        <strain evidence="11">DAOMC 236422</strain>
    </source>
</reference>
<feature type="compositionally biased region" description="Low complexity" evidence="9">
    <location>
        <begin position="529"/>
        <end position="540"/>
    </location>
</feature>
<dbReference type="Pfam" id="PF13374">
    <property type="entry name" value="TPR_10"/>
    <property type="match status" value="1"/>
</dbReference>
<feature type="region of interest" description="Disordered" evidence="9">
    <location>
        <begin position="887"/>
        <end position="977"/>
    </location>
</feature>
<dbReference type="PROSITE" id="PS50293">
    <property type="entry name" value="TPR_REGION"/>
    <property type="match status" value="1"/>
</dbReference>
<evidence type="ECO:0000259" key="10">
    <source>
        <dbReference type="Pfam" id="PF13844"/>
    </source>
</evidence>
<reference evidence="11" key="2">
    <citation type="journal article" date="2019" name="IMA Fungus">
        <title>Genome sequencing and comparison of five Tilletia species to identify candidate genes for the detection of regulated species infecting wheat.</title>
        <authorList>
            <person name="Nguyen H.D.T."/>
            <person name="Sultana T."/>
            <person name="Kesanakurti P."/>
            <person name="Hambleton S."/>
        </authorList>
    </citation>
    <scope>NUCLEOTIDE SEQUENCE</scope>
    <source>
        <strain evidence="11">DAOMC 236422</strain>
    </source>
</reference>
<feature type="compositionally biased region" description="Low complexity" evidence="9">
    <location>
        <begin position="1243"/>
        <end position="1262"/>
    </location>
</feature>
<feature type="region of interest" description="Disordered" evidence="9">
    <location>
        <begin position="2323"/>
        <end position="2358"/>
    </location>
</feature>
<name>A0A8X7NG44_9BASI</name>
<feature type="compositionally biased region" description="Low complexity" evidence="9">
    <location>
        <begin position="570"/>
        <end position="581"/>
    </location>
</feature>
<gene>
    <name evidence="11" type="ORF">A4X09_0g18</name>
</gene>
<keyword evidence="7 8" id="KW-0802">TPR repeat</keyword>
<evidence type="ECO:0000313" key="11">
    <source>
        <dbReference type="EMBL" id="KAE8272297.1"/>
    </source>
</evidence>
<feature type="repeat" description="TPR" evidence="8">
    <location>
        <begin position="1639"/>
        <end position="1672"/>
    </location>
</feature>
<evidence type="ECO:0000256" key="9">
    <source>
        <dbReference type="SAM" id="MobiDB-lite"/>
    </source>
</evidence>
<organism evidence="11 12">
    <name type="scientific">Tilletia walkeri</name>
    <dbReference type="NCBI Taxonomy" id="117179"/>
    <lineage>
        <taxon>Eukaryota</taxon>
        <taxon>Fungi</taxon>
        <taxon>Dikarya</taxon>
        <taxon>Basidiomycota</taxon>
        <taxon>Ustilaginomycotina</taxon>
        <taxon>Exobasidiomycetes</taxon>
        <taxon>Tilletiales</taxon>
        <taxon>Tilletiaceae</taxon>
        <taxon>Tilletia</taxon>
    </lineage>
</organism>
<feature type="compositionally biased region" description="Low complexity" evidence="9">
    <location>
        <begin position="2328"/>
        <end position="2356"/>
    </location>
</feature>
<evidence type="ECO:0000256" key="8">
    <source>
        <dbReference type="PROSITE-ProRule" id="PRU00339"/>
    </source>
</evidence>
<feature type="compositionally biased region" description="Acidic residues" evidence="9">
    <location>
        <begin position="733"/>
        <end position="743"/>
    </location>
</feature>
<proteinExistence type="inferred from homology"/>
<feature type="region of interest" description="Disordered" evidence="9">
    <location>
        <begin position="2091"/>
        <end position="2117"/>
    </location>
</feature>
<dbReference type="SMART" id="SM00028">
    <property type="entry name" value="TPR"/>
    <property type="match status" value="3"/>
</dbReference>
<dbReference type="Gene3D" id="3.40.50.2000">
    <property type="entry name" value="Glycogen Phosphorylase B"/>
    <property type="match status" value="1"/>
</dbReference>
<feature type="region of interest" description="Disordered" evidence="9">
    <location>
        <begin position="722"/>
        <end position="752"/>
    </location>
</feature>
<feature type="domain" description="O-GlcNAc transferase C-terminal" evidence="10">
    <location>
        <begin position="1839"/>
        <end position="2025"/>
    </location>
</feature>
<evidence type="ECO:0000256" key="7">
    <source>
        <dbReference type="ARBA" id="ARBA00022803"/>
    </source>
</evidence>
<dbReference type="Gene3D" id="1.25.40.10">
    <property type="entry name" value="Tetratricopeptide repeat domain"/>
    <property type="match status" value="3"/>
</dbReference>
<dbReference type="EMBL" id="LWDG02000001">
    <property type="protein sequence ID" value="KAE8272297.1"/>
    <property type="molecule type" value="Genomic_DNA"/>
</dbReference>
<protein>
    <recommendedName>
        <fullName evidence="3">protein O-GlcNAc transferase</fullName>
        <ecNumber evidence="3">2.4.1.255</ecNumber>
    </recommendedName>
</protein>
<feature type="compositionally biased region" description="Basic and acidic residues" evidence="9">
    <location>
        <begin position="964"/>
        <end position="976"/>
    </location>
</feature>
<dbReference type="EC" id="2.4.1.255" evidence="3"/>
<evidence type="ECO:0000256" key="4">
    <source>
        <dbReference type="ARBA" id="ARBA00022676"/>
    </source>
</evidence>
<dbReference type="PANTHER" id="PTHR44998">
    <property type="match status" value="1"/>
</dbReference>
<comment type="caution">
    <text evidence="11">The sequence shown here is derived from an EMBL/GenBank/DDBJ whole genome shotgun (WGS) entry which is preliminary data.</text>
</comment>
<keyword evidence="6" id="KW-0677">Repeat</keyword>
<dbReference type="InterPro" id="IPR029489">
    <property type="entry name" value="OGT/SEC/SPY_C"/>
</dbReference>
<dbReference type="FunFam" id="3.40.50.2000:FF:000110">
    <property type="entry name" value="UDP-N-acetylglucosaminyltransferase protein"/>
    <property type="match status" value="1"/>
</dbReference>
<feature type="compositionally biased region" description="Low complexity" evidence="9">
    <location>
        <begin position="33"/>
        <end position="83"/>
    </location>
</feature>
<feature type="region of interest" description="Disordered" evidence="9">
    <location>
        <begin position="644"/>
        <end position="687"/>
    </location>
</feature>
<feature type="compositionally biased region" description="Acidic residues" evidence="9">
    <location>
        <begin position="663"/>
        <end position="672"/>
    </location>
</feature>
<feature type="repeat" description="TPR" evidence="8">
    <location>
        <begin position="1605"/>
        <end position="1638"/>
    </location>
</feature>
<evidence type="ECO:0000256" key="3">
    <source>
        <dbReference type="ARBA" id="ARBA00011970"/>
    </source>
</evidence>
<dbReference type="GO" id="GO:0097363">
    <property type="term" value="F:protein O-acetylglucosaminyltransferase activity"/>
    <property type="evidence" value="ECO:0007669"/>
    <property type="project" value="UniProtKB-EC"/>
</dbReference>
<comment type="pathway">
    <text evidence="1">Protein modification; protein glycosylation.</text>
</comment>
<feature type="repeat" description="TPR" evidence="8">
    <location>
        <begin position="1196"/>
        <end position="1229"/>
    </location>
</feature>
<dbReference type="InterPro" id="IPR011990">
    <property type="entry name" value="TPR-like_helical_dom_sf"/>
</dbReference>
<evidence type="ECO:0000256" key="2">
    <source>
        <dbReference type="ARBA" id="ARBA00005386"/>
    </source>
</evidence>
<dbReference type="PROSITE" id="PS50005">
    <property type="entry name" value="TPR"/>
    <property type="match status" value="3"/>
</dbReference>
<feature type="domain" description="O-GlcNAc transferase C-terminal" evidence="10">
    <location>
        <begin position="2131"/>
        <end position="2284"/>
    </location>
</feature>
<dbReference type="Proteomes" id="UP000078113">
    <property type="component" value="Unassembled WGS sequence"/>
</dbReference>
<dbReference type="SUPFAM" id="SSF48452">
    <property type="entry name" value="TPR-like"/>
    <property type="match status" value="1"/>
</dbReference>
<dbReference type="Gene3D" id="3.40.50.11380">
    <property type="match status" value="1"/>
</dbReference>
<keyword evidence="4" id="KW-0328">Glycosyltransferase</keyword>
<evidence type="ECO:0000256" key="5">
    <source>
        <dbReference type="ARBA" id="ARBA00022679"/>
    </source>
</evidence>
<dbReference type="PANTHER" id="PTHR44998:SF1">
    <property type="entry name" value="UDP-N-ACETYLGLUCOSAMINE--PEPTIDE N-ACETYLGLUCOSAMINYLTRANSFERASE 110 KDA SUBUNIT"/>
    <property type="match status" value="1"/>
</dbReference>
<feature type="region of interest" description="Disordered" evidence="9">
    <location>
        <begin position="367"/>
        <end position="400"/>
    </location>
</feature>
<feature type="compositionally biased region" description="Low complexity" evidence="9">
    <location>
        <begin position="374"/>
        <end position="392"/>
    </location>
</feature>
<sequence length="2458" mass="259871">MTTSFWTLFDSISTTTNSISTLRKGKNAMADIPQASGSSSGRSAGAGDGSSSADGGPTATAAAAPPPQQQQQQQQQAAPSSAASILHAASSLAQQASASTAGVQAVSDTFLNQAQHTSHHSSSGAAAAASATAHYSAAHYSAAMTVRTAQALKAQANAQANPYPIQDAAAVAAAANLEIGSIAARAAAREAEAQLLVHEMLRSSSAGAVVAAAAAAVATNSTTTNSTAPSMGAGGPSAAAFSAFSFGATSSPSGSAGVGSSSPFATAGTPSALPSGAASSSAAAAAGALSPSSNAALAIPGGLAARRASANAAALSADIGYFAGKSSAASTSSGSVAGSPAGHAPPSAAAANLTPATAIPAGLARTNSTASNRSVGAASSASHGSEGSAGSAPQTAQPPPIQSYLASLGLSQVVLPSNNLIREQAERQMRELKIASEGGHFASAHGSTVGAGKARGSAIAAVLGGVPSMPLMPTPPLQMLPPPPSPGFIRMNSSGARSATPGGHSSVGTPLALVQQATRDGGFPFHSMSSASSGSTSSTSRRSRPPTPGSAGLNGNPGASSSLTAMAPLHNNNHAGSGPSSSAAAFANVIGNHHTLTGQPRSPFMYPYPFQVVQTPGGTARAGWWIPKDEVPEERRKKARTVPGTINSIGVGGEDSRGMGAVQEEDEEEEDAGVGAGQGAGADGDEEVMPYFQPSFRIFTPEEYSALASAAAYATAALTSTRVAPPRTTSREDTDESEDEEVEASTWKPLYPAQQEAIADQLRAWAGLEGPERQKEARAALGERKAQIFTQAVGGAEQPGDADSGEAGQQQMVDAKLAAMENPTDVVNEPSLATEFWPSDFASHYRAQLRALAEGYYVKLHDEALSKVDSAPPAGRDEDERVRAALEAREGRRKRKSKIGSAEAPTSLDTAAPPAAARTESGEVRMEGIEAAPAPEVAVPAGGRAQGDEDRRRQLQQTHRQRKTGTEDRSPVRKMSEASPVVANLKMPQPTDPTLISVAPSVNDALQLQERERSSQAEAASMALRDFERREVAAHQGQMAGSPVGLAGVQHGQMGSAGLLDPTTMNDPRAAAASAHDPIQLISAASNAAGVGIRSPALRDQLLQYAHTLYSTGTAGTDAATAQQQQQQSKVHQPGSGTTASSLHPSLLPLLHTLHDLHPQHLPTLLLMSCVYYSIGNLAGSLWYNKLILSIDPGYVEAMSNIGTTLRALGKWREAEAWWWKAVKLRPGYWDAYENLLGVLCSPQQNPPSQGQDQQHGQQGSSTGPRFQEALQLCELVEGYILAPRQASGGVSQGSGGAGKDDTPQAMPPRLPPSQASRLQNLFYAKGNLKYVLPEYGTVPAAKEYQRAVEVMLSPNEAAGRSLRDLIVSACVVGLLSLGASIPGPVGMTAPTEIAAALGLDIGIPQHAAAIASGSYNTLIPGGILRLVRQSGNTIVNVLLRLGGGHQFPFVLLSPEAAIRVGKCIFSETSGVLPSLLINANGQPVPVYSNQAQVMQQSAQTTSTILLTLAKLYQDSTSNPNPGVHGPLLMGGTSPSLSLLLPLYYLSLSLHPSASTFNNLGILLSSLPVVTTVVDPATGNSQQLNGQGLAMQYYTHGLQLDPNHPHIYTNTGSLLKDLGHLNEAIAMYQKAIECNPNFDVALANLGNAIKDSGRTQESITYYRRAVQVNPDFPEALCGLVNALLAVCDWREVYSEDPTWAGWMVRVSDLVTKQLAEGALYGAGSMQAEGRLEDWVEMIIRLTGDNRPVAKEALTQRLSVFFSPLDRAANSINEGSFVIRLIERLIKASQRRWYHARHGKAISAAPGSADLTLQHFARVTAKEAQAYARPMLPASLVTPAVPTVLPFHTFTYPLSARQIRLISHRNAIRISQSTLSQYWLPPHVYPPPSPPSPRINVGYVSSDLNNHPLAHLMQSVFGFHDRTRFNVTMYATTPSDQSPYRQKIEKEAEHFIDVSSWSNQQVVERILQDGIHVLMNLNGYTKGARNEIFAARPCPVQMEFMGFAGGLASSWTDWVVVDPIVCPPEMTCVDIWRQRRRQAIAAGVPHPDEARPTNFAGDLDPEGPSDDWVYSERFIYMPHSYFVNDHAQGFREPPRRKGADGQMIQPHKMSPEEAWAEEEQRRWQERKELFPDLPDDFFIFTDFNQLYKCEPMLFKLWLSILSRVPKSVLWLLRFPAAAESHLLLAARRWAGDEVASRIVFTDVAPKHIHIHRGRIADLFLDTTECNAHTTAADILWSATPVLTWPRHQHKMCSRVAASIVQATGFGDQMIVNSEQEYEDRAVELALGLQHEFVDAAGQAMSPVERPKGLTAACLVVNTAAANAQPHGTSGAAPVNPASAAPASSSSTGGSSVSAEVADASPDRSRILLEPGIAAPPGTVTRRGVGELADLRRKLFLTRDKNALFDTREWTRALERGYEEAWRRWVEGTDVEGVEWEALPETAPEKQSGHIWLGQGHFQT</sequence>